<dbReference type="Proteomes" id="UP000295773">
    <property type="component" value="Unassembled WGS sequence"/>
</dbReference>
<gene>
    <name evidence="1" type="ORF">EDD61_101115</name>
</gene>
<dbReference type="Gene3D" id="1.10.287.1890">
    <property type="match status" value="1"/>
</dbReference>
<sequence>MVNSPCILADIGCDHAMLPIALMQSGKCEKAYACDIHIGPLQRGAKAIKEVHLEDRIHTVLSDGLQNVADDITCITIAGMGWESITSILAQDIEKAHHCTQLVLQSNNHVDDLRRWLNEHHFVIDGEDLVHEQHYYQILSVHSGEQTLTEDEILFGVFLDQHPLFTEYWMYVLEKKENILKQLQLHHVGYADLKQDIQRIKNKLAQSKKSVFPAK</sequence>
<organism evidence="1 2">
    <name type="scientific">Longicatena caecimuris</name>
    <dbReference type="NCBI Taxonomy" id="1796635"/>
    <lineage>
        <taxon>Bacteria</taxon>
        <taxon>Bacillati</taxon>
        <taxon>Bacillota</taxon>
        <taxon>Erysipelotrichia</taxon>
        <taxon>Erysipelotrichales</taxon>
        <taxon>Erysipelotrichaceae</taxon>
        <taxon>Longicatena</taxon>
    </lineage>
</organism>
<dbReference type="PANTHER" id="PTHR38451:SF1">
    <property type="entry name" value="TRNA (ADENINE(22)-N(1))-METHYLTRANSFERASE"/>
    <property type="match status" value="1"/>
</dbReference>
<dbReference type="InterPro" id="IPR029063">
    <property type="entry name" value="SAM-dependent_MTases_sf"/>
</dbReference>
<dbReference type="PIRSF" id="PIRSF018637">
    <property type="entry name" value="TrmK"/>
    <property type="match status" value="1"/>
</dbReference>
<dbReference type="SUPFAM" id="SSF53335">
    <property type="entry name" value="S-adenosyl-L-methionine-dependent methyltransferases"/>
    <property type="match status" value="1"/>
</dbReference>
<name>A0A4V2VLD1_9FIRM</name>
<dbReference type="Gene3D" id="3.40.50.150">
    <property type="entry name" value="Vaccinia Virus protein VP39"/>
    <property type="match status" value="1"/>
</dbReference>
<dbReference type="Pfam" id="PF04816">
    <property type="entry name" value="TrmK"/>
    <property type="match status" value="1"/>
</dbReference>
<protein>
    <submittedName>
        <fullName evidence="1">tRNA (Adenine22-N1)-methyltransferase</fullName>
    </submittedName>
</protein>
<evidence type="ECO:0000313" key="1">
    <source>
        <dbReference type="EMBL" id="TCU63463.1"/>
    </source>
</evidence>
<comment type="caution">
    <text evidence="1">The sequence shown here is derived from an EMBL/GenBank/DDBJ whole genome shotgun (WGS) entry which is preliminary data.</text>
</comment>
<accession>A0A4V2VLD1</accession>
<reference evidence="1 2" key="1">
    <citation type="submission" date="2019-03" db="EMBL/GenBank/DDBJ databases">
        <title>Genomic Encyclopedia of Type Strains, Phase IV (KMG-IV): sequencing the most valuable type-strain genomes for metagenomic binning, comparative biology and taxonomic classification.</title>
        <authorList>
            <person name="Goeker M."/>
        </authorList>
    </citation>
    <scope>NUCLEOTIDE SEQUENCE [LARGE SCALE GENOMIC DNA]</scope>
    <source>
        <strain evidence="1 2">DSM 29481</strain>
    </source>
</reference>
<evidence type="ECO:0000313" key="2">
    <source>
        <dbReference type="Proteomes" id="UP000295773"/>
    </source>
</evidence>
<dbReference type="GO" id="GO:0032259">
    <property type="term" value="P:methylation"/>
    <property type="evidence" value="ECO:0007669"/>
    <property type="project" value="UniProtKB-KW"/>
</dbReference>
<dbReference type="PANTHER" id="PTHR38451">
    <property type="entry name" value="TRNA (ADENINE(22)-N(1))-METHYLTRANSFERASE"/>
    <property type="match status" value="1"/>
</dbReference>
<dbReference type="AlphaFoldDB" id="A0A4V2VLD1"/>
<dbReference type="GO" id="GO:0160105">
    <property type="term" value="F:tRNA (adenine(22)-N1)-methyltransferase activity"/>
    <property type="evidence" value="ECO:0007669"/>
    <property type="project" value="InterPro"/>
</dbReference>
<keyword evidence="1" id="KW-0489">Methyltransferase</keyword>
<keyword evidence="2" id="KW-1185">Reference proteome</keyword>
<keyword evidence="1" id="KW-0808">Transferase</keyword>
<dbReference type="InterPro" id="IPR006901">
    <property type="entry name" value="TrmK"/>
</dbReference>
<dbReference type="EMBL" id="SMBP01000001">
    <property type="protein sequence ID" value="TCU63463.1"/>
    <property type="molecule type" value="Genomic_DNA"/>
</dbReference>
<proteinExistence type="predicted"/>